<evidence type="ECO:0000256" key="4">
    <source>
        <dbReference type="ARBA" id="ARBA00023273"/>
    </source>
</evidence>
<evidence type="ECO:0000256" key="6">
    <source>
        <dbReference type="SAM" id="MobiDB-lite"/>
    </source>
</evidence>
<evidence type="ECO:0000256" key="2">
    <source>
        <dbReference type="ARBA" id="ARBA00009415"/>
    </source>
</evidence>
<dbReference type="AlphaFoldDB" id="A0ABD3P067"/>
<comment type="similarity">
    <text evidence="2">Belongs to the IFT57 family.</text>
</comment>
<keyword evidence="4" id="KW-0966">Cell projection</keyword>
<protein>
    <recommendedName>
        <fullName evidence="9">Uso1/p115-like vesicle tethering protein C-terminal domain-containing protein</fullName>
    </recommendedName>
</protein>
<evidence type="ECO:0008006" key="9">
    <source>
        <dbReference type="Google" id="ProtNLM"/>
    </source>
</evidence>
<keyword evidence="5" id="KW-0175">Coiled coil</keyword>
<comment type="caution">
    <text evidence="7">The sequence shown here is derived from an EMBL/GenBank/DDBJ whole genome shotgun (WGS) entry which is preliminary data.</text>
</comment>
<proteinExistence type="inferred from homology"/>
<dbReference type="EMBL" id="JALLAZ020001059">
    <property type="protein sequence ID" value="KAL3781569.1"/>
    <property type="molecule type" value="Genomic_DNA"/>
</dbReference>
<evidence type="ECO:0000256" key="5">
    <source>
        <dbReference type="SAM" id="Coils"/>
    </source>
</evidence>
<dbReference type="GO" id="GO:0005929">
    <property type="term" value="C:cilium"/>
    <property type="evidence" value="ECO:0007669"/>
    <property type="project" value="UniProtKB-SubCell"/>
</dbReference>
<dbReference type="Pfam" id="PF10498">
    <property type="entry name" value="IFT57"/>
    <property type="match status" value="1"/>
</dbReference>
<reference evidence="7 8" key="1">
    <citation type="submission" date="2024-10" db="EMBL/GenBank/DDBJ databases">
        <title>Updated reference genomes for cyclostephanoid diatoms.</title>
        <authorList>
            <person name="Roberts W.R."/>
            <person name="Alverson A.J."/>
        </authorList>
    </citation>
    <scope>NUCLEOTIDE SEQUENCE [LARGE SCALE GENOMIC DNA]</scope>
    <source>
        <strain evidence="7 8">AJA276-08</strain>
    </source>
</reference>
<evidence type="ECO:0000256" key="1">
    <source>
        <dbReference type="ARBA" id="ARBA00004138"/>
    </source>
</evidence>
<organism evidence="7 8">
    <name type="scientific">Stephanodiscus triporus</name>
    <dbReference type="NCBI Taxonomy" id="2934178"/>
    <lineage>
        <taxon>Eukaryota</taxon>
        <taxon>Sar</taxon>
        <taxon>Stramenopiles</taxon>
        <taxon>Ochrophyta</taxon>
        <taxon>Bacillariophyta</taxon>
        <taxon>Coscinodiscophyceae</taxon>
        <taxon>Thalassiosirophycidae</taxon>
        <taxon>Stephanodiscales</taxon>
        <taxon>Stephanodiscaceae</taxon>
        <taxon>Stephanodiscus</taxon>
    </lineage>
</organism>
<evidence type="ECO:0000256" key="3">
    <source>
        <dbReference type="ARBA" id="ARBA00023069"/>
    </source>
</evidence>
<dbReference type="Proteomes" id="UP001530315">
    <property type="component" value="Unassembled WGS sequence"/>
</dbReference>
<evidence type="ECO:0000313" key="7">
    <source>
        <dbReference type="EMBL" id="KAL3781569.1"/>
    </source>
</evidence>
<sequence>MRPLCEAFATLEPQLTHVSKMVREELRELKAKEEGYLRERFGRQIDEYKKAKTNLKRLEETHEEHAENATNLSDDLQCLSEELDRMKKNLDGEATSVSDATPLAEIRAAIQCLQKENKELDVYLGVLDYKLTLARMNDANPKEHSPGDDESEDEHSLDND</sequence>
<accession>A0ABD3P067</accession>
<name>A0ABD3P067_9STRA</name>
<gene>
    <name evidence="7" type="ORF">ACHAW5_002578</name>
</gene>
<keyword evidence="3" id="KW-0969">Cilium</keyword>
<dbReference type="PANTHER" id="PTHR16011">
    <property type="entry name" value="IFT57/HIPPI"/>
    <property type="match status" value="1"/>
</dbReference>
<keyword evidence="8" id="KW-1185">Reference proteome</keyword>
<dbReference type="PANTHER" id="PTHR16011:SF0">
    <property type="entry name" value="INTRAFLAGELLAR TRANSPORT PROTEIN 57 HOMOLOG"/>
    <property type="match status" value="1"/>
</dbReference>
<dbReference type="InterPro" id="IPR019530">
    <property type="entry name" value="Intra-flagellar_transport_57"/>
</dbReference>
<feature type="region of interest" description="Disordered" evidence="6">
    <location>
        <begin position="138"/>
        <end position="160"/>
    </location>
</feature>
<comment type="subcellular location">
    <subcellularLocation>
        <location evidence="1">Cell projection</location>
        <location evidence="1">Cilium</location>
    </subcellularLocation>
</comment>
<evidence type="ECO:0000313" key="8">
    <source>
        <dbReference type="Proteomes" id="UP001530315"/>
    </source>
</evidence>
<feature type="coiled-coil region" evidence="5">
    <location>
        <begin position="19"/>
        <end position="96"/>
    </location>
</feature>